<dbReference type="Proteomes" id="UP000663802">
    <property type="component" value="Unassembled WGS sequence"/>
</dbReference>
<dbReference type="InterPro" id="IPR029039">
    <property type="entry name" value="Flavoprotein-like_sf"/>
</dbReference>
<comment type="caution">
    <text evidence="2">The sequence shown here is derived from an EMBL/GenBank/DDBJ whole genome shotgun (WGS) entry which is preliminary data.</text>
</comment>
<dbReference type="EMBL" id="BMBA01000001">
    <property type="protein sequence ID" value="GFZ29712.1"/>
    <property type="molecule type" value="Genomic_DNA"/>
</dbReference>
<dbReference type="PROSITE" id="PS50902">
    <property type="entry name" value="FLAVODOXIN_LIKE"/>
    <property type="match status" value="1"/>
</dbReference>
<accession>A0ABQ1E4Q2</accession>
<proteinExistence type="predicted"/>
<evidence type="ECO:0000313" key="3">
    <source>
        <dbReference type="Proteomes" id="UP000663802"/>
    </source>
</evidence>
<sequence>MKSLIIYATKYGTVEKASNLIKDKIEGEVVIVNIIKQEPPSLCEFDNVILGGSIYIGNIQKKLKQFAMTHEEELLMKRVGLFICGGADKEEEKDKELKNAFPAKLYENAICKCSFGYEYKFDKLNFLEKAMIKKITGIKDSVYKLSEDSIKDFINKMNKATL</sequence>
<dbReference type="SUPFAM" id="SSF52218">
    <property type="entry name" value="Flavoproteins"/>
    <property type="match status" value="1"/>
</dbReference>
<dbReference type="InterPro" id="IPR052200">
    <property type="entry name" value="Protoporphyrinogen_IX_DH"/>
</dbReference>
<organism evidence="2 3">
    <name type="scientific">Clostridium zeae</name>
    <dbReference type="NCBI Taxonomy" id="2759022"/>
    <lineage>
        <taxon>Bacteria</taxon>
        <taxon>Bacillati</taxon>
        <taxon>Bacillota</taxon>
        <taxon>Clostridia</taxon>
        <taxon>Eubacteriales</taxon>
        <taxon>Clostridiaceae</taxon>
        <taxon>Clostridium</taxon>
    </lineage>
</organism>
<feature type="domain" description="Flavodoxin-like" evidence="1">
    <location>
        <begin position="3"/>
        <end position="158"/>
    </location>
</feature>
<keyword evidence="3" id="KW-1185">Reference proteome</keyword>
<dbReference type="InterPro" id="IPR026816">
    <property type="entry name" value="Flavodoxin_dom"/>
</dbReference>
<protein>
    <submittedName>
        <fullName evidence="2">Flavodoxin</fullName>
    </submittedName>
</protein>
<evidence type="ECO:0000259" key="1">
    <source>
        <dbReference type="PROSITE" id="PS50902"/>
    </source>
</evidence>
<dbReference type="Gene3D" id="3.40.50.360">
    <property type="match status" value="1"/>
</dbReference>
<dbReference type="InterPro" id="IPR008254">
    <property type="entry name" value="Flavodoxin/NO_synth"/>
</dbReference>
<dbReference type="Pfam" id="PF12724">
    <property type="entry name" value="Flavodoxin_5"/>
    <property type="match status" value="1"/>
</dbReference>
<dbReference type="RefSeq" id="WP_206867729.1">
    <property type="nucleotide sequence ID" value="NZ_BMBA01000001.1"/>
</dbReference>
<dbReference type="PANTHER" id="PTHR38030">
    <property type="entry name" value="PROTOPORPHYRINOGEN IX DEHYDROGENASE [MENAQUINONE]"/>
    <property type="match status" value="1"/>
</dbReference>
<gene>
    <name evidence="2" type="ORF">CSC2_02380</name>
</gene>
<dbReference type="PANTHER" id="PTHR38030:SF2">
    <property type="entry name" value="PROTOPORPHYRINOGEN IX DEHYDROGENASE [QUINONE]"/>
    <property type="match status" value="1"/>
</dbReference>
<reference evidence="2 3" key="1">
    <citation type="journal article" date="2021" name="Int. J. Syst. Evol. Microbiol.">
        <title>Clostridium zeae sp. nov., isolated from corn silage.</title>
        <authorList>
            <person name="Kobayashi H."/>
            <person name="Tanizawa Y."/>
            <person name="Yagura M."/>
            <person name="Sakamoto M."/>
            <person name="Ohkuma M."/>
            <person name="Tohno M."/>
        </authorList>
    </citation>
    <scope>NUCLEOTIDE SEQUENCE [LARGE SCALE GENOMIC DNA]</scope>
    <source>
        <strain evidence="2 3">CSC2</strain>
    </source>
</reference>
<evidence type="ECO:0000313" key="2">
    <source>
        <dbReference type="EMBL" id="GFZ29712.1"/>
    </source>
</evidence>
<name>A0ABQ1E4Q2_9CLOT</name>